<organism evidence="11 12">
    <name type="scientific">Chlamydomonas eustigma</name>
    <dbReference type="NCBI Taxonomy" id="1157962"/>
    <lineage>
        <taxon>Eukaryota</taxon>
        <taxon>Viridiplantae</taxon>
        <taxon>Chlorophyta</taxon>
        <taxon>core chlorophytes</taxon>
        <taxon>Chlorophyceae</taxon>
        <taxon>CS clade</taxon>
        <taxon>Chlamydomonadales</taxon>
        <taxon>Chlamydomonadaceae</taxon>
        <taxon>Chlamydomonas</taxon>
    </lineage>
</organism>
<proteinExistence type="inferred from homology"/>
<evidence type="ECO:0000256" key="5">
    <source>
        <dbReference type="ARBA" id="ARBA00022741"/>
    </source>
</evidence>
<sequence length="2376" mass="259204">MAPKAGSKAVQPKVVQVSALDLTFPLWTDVPDEPKETKSKDKDSQAEKFEDPFGTLLPPAAEAYLDTWKRPEELVLHHPEVPMLRFKPPNCQSDTKASKGATVLSRDHEGRLFPGHKSFEWLKSVFDAIISVQKKLPPSTYLWELIYPKEKDGTASKTLNGKYRVKLFIMGEWRAVTVDDRLPVDLFGQFLVVGVRPLQLWPMILSKAIVKVMAAQRILDLNLPHQVAAFRMLTGWPQEDLIDPLCGAQLQGGFLFDRLEDLLVANDQRPLERTNVGMACLITRALPEKTPPRIVVLVGPSGVGRSKILSRLAEQHPDKFGLVVSHTTRQPYEHEVDGKDYFFVTKSKFRAEIEASKMLEHACVSGIHNTYMYGTSIATVREVAATGRICLMGLDEQGVKTLRADHRIDGLYLFVSPPSLGDLEQRLRGRLKEAESTIQKRLAWAEAEIGAAAKPRLYQHIIQNIEGTGFRSDSDTGVYYQLKEAISTLSPIIRNRLRGLPAYVLDYSDLIAPNLVEKPFLKPVIISGPSTGERTALLEQLVREFPDVFAFPQLTTTRHMDELEQHLVSKEELTIIKAPPVVRTRTATPVQAPRGGAAAATGISLDGPGGLAAGIEGSGEGSDTQPHADQSEGSKPSSLLEAATQPSLIKRDKSLYPDPIVLTSEEFEEATRNGSLLEHHQDLFLHPSITRRTGVTKAAIRDVLLSGKLPLLELESDSLAQLAQLKSGDLDVKISNDMYLAVFLQPPSLEEYRDRLVRWLTETDEDIRLRMELSRGQISGSRDPKLYDHIIVNDDLHRSYGELEGLMQRYRPDVMNRDEDGRGETPAAADPAAGGDADRDPVLVLCCPPGSTASSQLSTALCATYPDKFIVPLLLTDRKAAKGEVSTPTLQFVTAKELTKLNAEGSIAVTYPGEGGSSLAITKEALQVIRAKNAVAVITLPAIAAQGLPASLRDGPLPRALYIFVQPPGVSREATDQAGAAATASGLYDQVIYSEKSVTDQVSFARDALTLHVPSVIPPPLKPIIIAGPFGTGKRVLLQQLFDQLPGKFAVPVITTTRPAGPTDIGDRSDMEVVSKEEANALLASGAFLVHEAALDHVYGITVGAVKKVQATGRICVLELDHVTDAKRLRDQGFEGTYFFIGVDSMDELFKRVQAEIKSNPPLGYDLEEAAHLFFQSTKKEIVAARANKKVFDTLIDNGPDAAAAFSHLAEAVHRVYPEVVVKHFVWGYGRSLWDASVRKYGEHPLRVMVLGPAGSGKSTQCEMLSKQFQIPHINVGDLLYDEVKAATPRGLAAKRFMDDSKIVPDEYFIQLLGERLQKPDCRANGWLLDGFPHTAPQTEALLELGIIPDKVIFLTATNEVLLDRTRHRKIDYITNKVYHIPAKDAHALCATIEPVGKDGKPDAEIMTRLHPRHDDSEENVKARLALWDVHCRHLRAAYEDVSLRLQADTRTVKEPFELAADFLTLEARVPEVPVMISTKLKQLQYEIVDAMRYRRQQLVRLHHPDERALPWVNVKELVSNCHGLLLGRDPMQFEPHQLRRRANLSKAPRTLLMLVESPEPSEVLISLDLGMQWALDDRPAMVKRILMVCGPTGSGKSTAIDMLVKDHASKVAVVPALSTRPVYKGETPGRPYNCLLASELATEVAAGEAFGHSSISEDGMYAASLTDLMKVWAKDKLAVMEAPLTLAEAVKAEIRQAQADVAAAGPAGNVGKLKSLIASIEVKCVYLTADVETLDVRLRRAEYLEEARLQQQLRFGMEEQRKVEEEQQQYISSGGLSSSGGRLVDFVHNAEGSVHEVFMGLRDIAGSLWHRPRAAVPCQVVVEQFDWKWPKPGPTQLRMRTMLSTGSTLELPRGRHLMRVNANLEQLHSVTFMSTTKRVFANEYVEVMHEAESPPCISTCLEGEYPTMSAGSCCALMRYNIKVSEPTLMAATLAISGEDLRSCSRLALVNNKTGEEMVVPLGRMPATELLPSSEGYALVALGDVPRAPALLPVRPGSVAAQVRSGNDVTASAATTGIVEDGSWALTVTASRQPSVMDPAPVQRVQTIEGAYEPNSKWIMARQLLVPTVETHLALVVSTEPAVPFKLLLMKVPAGTEVSWTGSYPVVMERSAMAGELVLHNATLAPGKYVACYVLEGGEECVQGLQPNPVDGSLVGGGGPIKWRAVYMPTADEKVCPIVADDSLQRYFRSMMDAWSTAAGVPTGKAPKGAAAAPGGLRAQQAAAALERCAAEAAAVSGQGQVPAVRTLKDGSSLQLLPDARLTVKSVPEAQAAVLSAEQLAERAAAAARLISVTASVPVDAGGLLAALEKGKSSRGALAARRASEFSEWRSVRTMNAGGALKARAEAMQRIKQKEAEALEAEAAALEPPPQPQAVV</sequence>
<feature type="domain" description="Guanylate kinase-like" evidence="9">
    <location>
        <begin position="521"/>
        <end position="808"/>
    </location>
</feature>
<feature type="region of interest" description="Disordered" evidence="8">
    <location>
        <begin position="815"/>
        <end position="836"/>
    </location>
</feature>
<dbReference type="EMBL" id="BEGY01000008">
    <property type="protein sequence ID" value="GAX74660.1"/>
    <property type="molecule type" value="Genomic_DNA"/>
</dbReference>
<comment type="caution">
    <text evidence="11">The sequence shown here is derived from an EMBL/GenBank/DDBJ whole genome shotgun (WGS) entry which is preliminary data.</text>
</comment>
<dbReference type="Pfam" id="PF22071">
    <property type="entry name" value="FAP42_B2"/>
    <property type="match status" value="1"/>
</dbReference>
<evidence type="ECO:0000256" key="6">
    <source>
        <dbReference type="ARBA" id="ARBA00022777"/>
    </source>
</evidence>
<feature type="domain" description="Guanylate kinase-like" evidence="9">
    <location>
        <begin position="1584"/>
        <end position="1807"/>
    </location>
</feature>
<feature type="compositionally biased region" description="Polar residues" evidence="8">
    <location>
        <begin position="621"/>
        <end position="637"/>
    </location>
</feature>
<keyword evidence="5" id="KW-0547">Nucleotide-binding</keyword>
<dbReference type="InterPro" id="IPR054097">
    <property type="entry name" value="FAP42-like_B3"/>
</dbReference>
<keyword evidence="6" id="KW-0418">Kinase</keyword>
<feature type="region of interest" description="Disordered" evidence="8">
    <location>
        <begin position="27"/>
        <end position="52"/>
    </location>
</feature>
<feature type="compositionally biased region" description="Low complexity" evidence="8">
    <location>
        <begin position="826"/>
        <end position="835"/>
    </location>
</feature>
<dbReference type="InterPro" id="IPR027417">
    <property type="entry name" value="P-loop_NTPase"/>
</dbReference>
<gene>
    <name evidence="11" type="ORF">CEUSTIGMA_g2108.t1</name>
</gene>
<dbReference type="Pfam" id="PF22072">
    <property type="entry name" value="FAP42_B3"/>
    <property type="match status" value="1"/>
</dbReference>
<feature type="domain" description="Guanylate kinase-like" evidence="9">
    <location>
        <begin position="1021"/>
        <end position="1214"/>
    </location>
</feature>
<dbReference type="InterPro" id="IPR003593">
    <property type="entry name" value="AAA+_ATPase"/>
</dbReference>
<dbReference type="GO" id="GO:0006508">
    <property type="term" value="P:proteolysis"/>
    <property type="evidence" value="ECO:0007669"/>
    <property type="project" value="InterPro"/>
</dbReference>
<dbReference type="GO" id="GO:0005524">
    <property type="term" value="F:ATP binding"/>
    <property type="evidence" value="ECO:0007669"/>
    <property type="project" value="InterPro"/>
</dbReference>
<evidence type="ECO:0000256" key="8">
    <source>
        <dbReference type="SAM" id="MobiDB-lite"/>
    </source>
</evidence>
<keyword evidence="4" id="KW-0808">Transferase</keyword>
<dbReference type="SUPFAM" id="SSF52540">
    <property type="entry name" value="P-loop containing nucleoside triphosphate hydrolases"/>
    <property type="match status" value="5"/>
</dbReference>
<dbReference type="InterPro" id="IPR001300">
    <property type="entry name" value="Peptidase_C2_calpain_cat"/>
</dbReference>
<dbReference type="Pfam" id="PF00648">
    <property type="entry name" value="Peptidase_C2"/>
    <property type="match status" value="1"/>
</dbReference>
<evidence type="ECO:0000256" key="1">
    <source>
        <dbReference type="ARBA" id="ARBA00005790"/>
    </source>
</evidence>
<dbReference type="InterPro" id="IPR008144">
    <property type="entry name" value="Guanylate_kin-like_dom"/>
</dbReference>
<dbReference type="SMART" id="SM00382">
    <property type="entry name" value="AAA"/>
    <property type="match status" value="4"/>
</dbReference>
<dbReference type="GO" id="GO:0005829">
    <property type="term" value="C:cytosol"/>
    <property type="evidence" value="ECO:0007669"/>
    <property type="project" value="TreeGrafter"/>
</dbReference>
<feature type="domain" description="Guanylate kinase-like" evidence="9">
    <location>
        <begin position="292"/>
        <end position="487"/>
    </location>
</feature>
<evidence type="ECO:0000256" key="4">
    <source>
        <dbReference type="ARBA" id="ARBA00022679"/>
    </source>
</evidence>
<evidence type="ECO:0000256" key="7">
    <source>
        <dbReference type="PROSITE-ProRule" id="PRU00239"/>
    </source>
</evidence>
<evidence type="ECO:0000256" key="2">
    <source>
        <dbReference type="ARBA" id="ARBA00007220"/>
    </source>
</evidence>
<reference evidence="11 12" key="1">
    <citation type="submission" date="2017-08" db="EMBL/GenBank/DDBJ databases">
        <title>Acidophilic green algal genome provides insights into adaptation to an acidic environment.</title>
        <authorList>
            <person name="Hirooka S."/>
            <person name="Hirose Y."/>
            <person name="Kanesaki Y."/>
            <person name="Higuchi S."/>
            <person name="Fujiwara T."/>
            <person name="Onuma R."/>
            <person name="Era A."/>
            <person name="Ohbayashi R."/>
            <person name="Uzuka A."/>
            <person name="Nozaki H."/>
            <person name="Yoshikawa H."/>
            <person name="Miyagishima S.Y."/>
        </authorList>
    </citation>
    <scope>NUCLEOTIDE SEQUENCE [LARGE SCALE GENOMIC DNA]</scope>
    <source>
        <strain evidence="11 12">NIES-2499</strain>
    </source>
</reference>
<dbReference type="PANTHER" id="PTHR23117">
    <property type="entry name" value="GUANYLATE KINASE-RELATED"/>
    <property type="match status" value="1"/>
</dbReference>
<dbReference type="STRING" id="1157962.A0A250WVV2"/>
<dbReference type="PANTHER" id="PTHR23117:SF13">
    <property type="entry name" value="GUANYLATE KINASE"/>
    <property type="match status" value="1"/>
</dbReference>
<dbReference type="PRINTS" id="PR00094">
    <property type="entry name" value="ADENYLTKNASE"/>
</dbReference>
<dbReference type="InterPro" id="IPR038765">
    <property type="entry name" value="Papain-like_cys_pep_sf"/>
</dbReference>
<evidence type="ECO:0000313" key="12">
    <source>
        <dbReference type="Proteomes" id="UP000232323"/>
    </source>
</evidence>
<dbReference type="InterPro" id="IPR054096">
    <property type="entry name" value="FAP42-like_B2"/>
</dbReference>
<keyword evidence="12" id="KW-1185">Reference proteome</keyword>
<dbReference type="InterPro" id="IPR008145">
    <property type="entry name" value="GK/Ca_channel_bsu"/>
</dbReference>
<feature type="domain" description="Calpain catalytic" evidence="10">
    <location>
        <begin position="68"/>
        <end position="239"/>
    </location>
</feature>
<dbReference type="PROSITE" id="PS50052">
    <property type="entry name" value="GUANYLATE_KINASE_2"/>
    <property type="match status" value="5"/>
</dbReference>
<protein>
    <recommendedName>
        <fullName evidence="3">adenylate kinase</fullName>
        <ecNumber evidence="3">2.7.4.3</ecNumber>
    </recommendedName>
</protein>
<dbReference type="InterPro" id="IPR000850">
    <property type="entry name" value="Adenylat/UMP-CMP_kin"/>
</dbReference>
<evidence type="ECO:0000256" key="3">
    <source>
        <dbReference type="ARBA" id="ARBA00012955"/>
    </source>
</evidence>
<feature type="compositionally biased region" description="Gly residues" evidence="8">
    <location>
        <begin position="607"/>
        <end position="620"/>
    </location>
</feature>
<dbReference type="CDD" id="cd00071">
    <property type="entry name" value="GMPK"/>
    <property type="match status" value="1"/>
</dbReference>
<feature type="domain" description="Guanylate kinase-like" evidence="9">
    <location>
        <begin position="840"/>
        <end position="1026"/>
    </location>
</feature>
<name>A0A250WVV2_9CHLO</name>
<dbReference type="Gene3D" id="3.40.50.300">
    <property type="entry name" value="P-loop containing nucleotide triphosphate hydrolases"/>
    <property type="match status" value="7"/>
</dbReference>
<dbReference type="CDD" id="cd01428">
    <property type="entry name" value="ADK"/>
    <property type="match status" value="1"/>
</dbReference>
<dbReference type="GO" id="GO:0004385">
    <property type="term" value="F:GMP kinase activity"/>
    <property type="evidence" value="ECO:0007669"/>
    <property type="project" value="TreeGrafter"/>
</dbReference>
<dbReference type="SMART" id="SM00072">
    <property type="entry name" value="GuKc"/>
    <property type="match status" value="2"/>
</dbReference>
<dbReference type="Pfam" id="PF00406">
    <property type="entry name" value="ADK"/>
    <property type="match status" value="1"/>
</dbReference>
<comment type="similarity">
    <text evidence="2">Belongs to the adenylate kinase family.</text>
</comment>
<dbReference type="GO" id="GO:0004017">
    <property type="term" value="F:AMP kinase activity"/>
    <property type="evidence" value="ECO:0007669"/>
    <property type="project" value="UniProtKB-EC"/>
</dbReference>
<dbReference type="SUPFAM" id="SSF54001">
    <property type="entry name" value="Cysteine proteinases"/>
    <property type="match status" value="1"/>
</dbReference>
<evidence type="ECO:0000259" key="10">
    <source>
        <dbReference type="PROSITE" id="PS50203"/>
    </source>
</evidence>
<dbReference type="Pfam" id="PF00625">
    <property type="entry name" value="Guanylate_kin"/>
    <property type="match status" value="4"/>
</dbReference>
<accession>A0A250WVV2</accession>
<comment type="similarity">
    <text evidence="1">Belongs to the guanylate kinase family.</text>
</comment>
<dbReference type="OrthoDB" id="544223at2759"/>
<dbReference type="Pfam" id="PF22068">
    <property type="entry name" value="Androglobin_II"/>
    <property type="match status" value="1"/>
</dbReference>
<feature type="compositionally biased region" description="Basic and acidic residues" evidence="8">
    <location>
        <begin position="32"/>
        <end position="51"/>
    </location>
</feature>
<dbReference type="PROSITE" id="PS50203">
    <property type="entry name" value="CALPAIN_CAT"/>
    <property type="match status" value="1"/>
</dbReference>
<evidence type="ECO:0000313" key="11">
    <source>
        <dbReference type="EMBL" id="GAX74660.1"/>
    </source>
</evidence>
<dbReference type="FunFam" id="3.30.63.10:FF:000002">
    <property type="entry name" value="Guanylate kinase 1"/>
    <property type="match status" value="1"/>
</dbReference>
<dbReference type="GO" id="GO:0004198">
    <property type="term" value="F:calcium-dependent cysteine-type endopeptidase activity"/>
    <property type="evidence" value="ECO:0007669"/>
    <property type="project" value="InterPro"/>
</dbReference>
<dbReference type="InterPro" id="IPR054093">
    <property type="entry name" value="Androglobin_II"/>
</dbReference>
<dbReference type="HAMAP" id="MF_00235">
    <property type="entry name" value="Adenylate_kinase_Adk"/>
    <property type="match status" value="1"/>
</dbReference>
<feature type="region of interest" description="Disordered" evidence="8">
    <location>
        <begin position="586"/>
        <end position="641"/>
    </location>
</feature>
<evidence type="ECO:0000259" key="9">
    <source>
        <dbReference type="PROSITE" id="PS50052"/>
    </source>
</evidence>
<comment type="caution">
    <text evidence="7">Lacks conserved residue(s) required for the propagation of feature annotation.</text>
</comment>
<dbReference type="EC" id="2.7.4.3" evidence="3"/>
<dbReference type="Proteomes" id="UP000232323">
    <property type="component" value="Unassembled WGS sequence"/>
</dbReference>